<dbReference type="Proteomes" id="UP001064489">
    <property type="component" value="Chromosome 4"/>
</dbReference>
<name>A0AAD5J2X9_ACENE</name>
<protein>
    <submittedName>
        <fullName evidence="1">Uncharacterized protein</fullName>
    </submittedName>
</protein>
<gene>
    <name evidence="1" type="ORF">LWI28_028788</name>
</gene>
<reference evidence="1" key="2">
    <citation type="submission" date="2023-02" db="EMBL/GenBank/DDBJ databases">
        <authorList>
            <person name="Swenson N.G."/>
            <person name="Wegrzyn J.L."/>
            <person name="Mcevoy S.L."/>
        </authorList>
    </citation>
    <scope>NUCLEOTIDE SEQUENCE</scope>
    <source>
        <strain evidence="1">91603</strain>
        <tissue evidence="1">Leaf</tissue>
    </source>
</reference>
<evidence type="ECO:0000313" key="2">
    <source>
        <dbReference type="Proteomes" id="UP001064489"/>
    </source>
</evidence>
<dbReference type="AlphaFoldDB" id="A0AAD5J2X9"/>
<keyword evidence="2" id="KW-1185">Reference proteome</keyword>
<accession>A0AAD5J2X9</accession>
<proteinExistence type="predicted"/>
<organism evidence="1 2">
    <name type="scientific">Acer negundo</name>
    <name type="common">Box elder</name>
    <dbReference type="NCBI Taxonomy" id="4023"/>
    <lineage>
        <taxon>Eukaryota</taxon>
        <taxon>Viridiplantae</taxon>
        <taxon>Streptophyta</taxon>
        <taxon>Embryophyta</taxon>
        <taxon>Tracheophyta</taxon>
        <taxon>Spermatophyta</taxon>
        <taxon>Magnoliopsida</taxon>
        <taxon>eudicotyledons</taxon>
        <taxon>Gunneridae</taxon>
        <taxon>Pentapetalae</taxon>
        <taxon>rosids</taxon>
        <taxon>malvids</taxon>
        <taxon>Sapindales</taxon>
        <taxon>Sapindaceae</taxon>
        <taxon>Hippocastanoideae</taxon>
        <taxon>Acereae</taxon>
        <taxon>Acer</taxon>
    </lineage>
</organism>
<sequence>MFLIVIKPRSHHRLKIEPINLPRNLHQHHRGFVGLMGFNLVMGRAARVSLFRNCQQEMDSSSFWDFIEVRERPRKEKRQIEKEGDGVWCVRKIADLGKYPVGEVIGEDGKRVYAIGVGITFNAVPETASSLQSPL</sequence>
<dbReference type="EMBL" id="JAJSOW010000101">
    <property type="protein sequence ID" value="KAI9182778.1"/>
    <property type="molecule type" value="Genomic_DNA"/>
</dbReference>
<reference evidence="1" key="1">
    <citation type="journal article" date="2022" name="Plant J.">
        <title>Strategies of tolerance reflected in two North American maple genomes.</title>
        <authorList>
            <person name="McEvoy S.L."/>
            <person name="Sezen U.U."/>
            <person name="Trouern-Trend A."/>
            <person name="McMahon S.M."/>
            <person name="Schaberg P.G."/>
            <person name="Yang J."/>
            <person name="Wegrzyn J.L."/>
            <person name="Swenson N.G."/>
        </authorList>
    </citation>
    <scope>NUCLEOTIDE SEQUENCE</scope>
    <source>
        <strain evidence="1">91603</strain>
    </source>
</reference>
<comment type="caution">
    <text evidence="1">The sequence shown here is derived from an EMBL/GenBank/DDBJ whole genome shotgun (WGS) entry which is preliminary data.</text>
</comment>
<evidence type="ECO:0000313" key="1">
    <source>
        <dbReference type="EMBL" id="KAI9182778.1"/>
    </source>
</evidence>